<dbReference type="InterPro" id="IPR036770">
    <property type="entry name" value="Ankyrin_rpt-contain_sf"/>
</dbReference>
<organism evidence="1 2">
    <name type="scientific">Colletotrichum melonis</name>
    <dbReference type="NCBI Taxonomy" id="1209925"/>
    <lineage>
        <taxon>Eukaryota</taxon>
        <taxon>Fungi</taxon>
        <taxon>Dikarya</taxon>
        <taxon>Ascomycota</taxon>
        <taxon>Pezizomycotina</taxon>
        <taxon>Sordariomycetes</taxon>
        <taxon>Hypocreomycetidae</taxon>
        <taxon>Glomerellales</taxon>
        <taxon>Glomerellaceae</taxon>
        <taxon>Colletotrichum</taxon>
        <taxon>Colletotrichum acutatum species complex</taxon>
    </lineage>
</organism>
<sequence length="453" mass="51722">FSPFHYLTYEIGEWAVYTVAALSRANFEGQPATLKQTPDRLFVPDVALAASHGQLFFEMVPEVATAFACGPLSMAIINNDSDEVDRILRRFPDSIAELDLYKRSPLHLASTKPEILGRLLEFADFSILKQRDWTGANALDMAMALSSRHCVNGREYVRCRECSCYLCAKYLLNATYNLQEDGKKRTTSDIQGWILRSQAQLQICDEADGATASLSDWIFQQIRSINLAQLFYRHGFMPRPSIFPQLCRQNLISLGLWKTLDPVIVCWLQEHGGDVFWRSPMGLTNKTADDRVFLTFEALDLVHGCCSTFSQAKLGTAWTEMNDAEIIEDQGFLLDLHEKLVAEFSREAGGYLGNGPNNEGSFPHFLRSYWTDRITEELEKLNEEDLTHEERRGAEEIGVVWHGPTKSEESKESDECVHGNSNPNRYLEYCFFQLDRICPEYNEPWPEGMRRIH</sequence>
<comment type="caution">
    <text evidence="1">The sequence shown here is derived from an EMBL/GenBank/DDBJ whole genome shotgun (WGS) entry which is preliminary data.</text>
</comment>
<evidence type="ECO:0000313" key="2">
    <source>
        <dbReference type="Proteomes" id="UP001239795"/>
    </source>
</evidence>
<proteinExistence type="predicted"/>
<dbReference type="EMBL" id="MLGG01000013">
    <property type="protein sequence ID" value="KAK1458870.1"/>
    <property type="molecule type" value="Genomic_DNA"/>
</dbReference>
<dbReference type="Proteomes" id="UP001239795">
    <property type="component" value="Unassembled WGS sequence"/>
</dbReference>
<name>A0AAI9UI25_9PEZI</name>
<dbReference type="Gene3D" id="1.25.40.20">
    <property type="entry name" value="Ankyrin repeat-containing domain"/>
    <property type="match status" value="1"/>
</dbReference>
<accession>A0AAI9UI25</accession>
<gene>
    <name evidence="1" type="ORF">CMEL01_01869</name>
</gene>
<evidence type="ECO:0000313" key="1">
    <source>
        <dbReference type="EMBL" id="KAK1458870.1"/>
    </source>
</evidence>
<protein>
    <submittedName>
        <fullName evidence="1">Uncharacterized protein</fullName>
    </submittedName>
</protein>
<feature type="non-terminal residue" evidence="1">
    <location>
        <position position="1"/>
    </location>
</feature>
<keyword evidence="2" id="KW-1185">Reference proteome</keyword>
<reference evidence="1 2" key="1">
    <citation type="submission" date="2016-10" db="EMBL/GenBank/DDBJ databases">
        <title>The genome sequence of Colletotrichum fioriniae PJ7.</title>
        <authorList>
            <person name="Baroncelli R."/>
        </authorList>
    </citation>
    <scope>NUCLEOTIDE SEQUENCE [LARGE SCALE GENOMIC DNA]</scope>
    <source>
        <strain evidence="1">Col 31</strain>
    </source>
</reference>
<dbReference type="AlphaFoldDB" id="A0AAI9UI25"/>